<dbReference type="EMBL" id="KZ678133">
    <property type="protein sequence ID" value="PSN68770.1"/>
    <property type="molecule type" value="Genomic_DNA"/>
</dbReference>
<dbReference type="Proteomes" id="UP000240883">
    <property type="component" value="Unassembled WGS sequence"/>
</dbReference>
<organism evidence="1 2">
    <name type="scientific">Corynespora cassiicola Philippines</name>
    <dbReference type="NCBI Taxonomy" id="1448308"/>
    <lineage>
        <taxon>Eukaryota</taxon>
        <taxon>Fungi</taxon>
        <taxon>Dikarya</taxon>
        <taxon>Ascomycota</taxon>
        <taxon>Pezizomycotina</taxon>
        <taxon>Dothideomycetes</taxon>
        <taxon>Pleosporomycetidae</taxon>
        <taxon>Pleosporales</taxon>
        <taxon>Corynesporascaceae</taxon>
        <taxon>Corynespora</taxon>
    </lineage>
</organism>
<evidence type="ECO:0000313" key="2">
    <source>
        <dbReference type="Proteomes" id="UP000240883"/>
    </source>
</evidence>
<protein>
    <submittedName>
        <fullName evidence="1">Uncharacterized protein</fullName>
    </submittedName>
</protein>
<name>A0A2T2NTP6_CORCC</name>
<reference evidence="1 2" key="1">
    <citation type="journal article" date="2018" name="Front. Microbiol.">
        <title>Genome-Wide Analysis of Corynespora cassiicola Leaf Fall Disease Putative Effectors.</title>
        <authorList>
            <person name="Lopez D."/>
            <person name="Ribeiro S."/>
            <person name="Label P."/>
            <person name="Fumanal B."/>
            <person name="Venisse J.S."/>
            <person name="Kohler A."/>
            <person name="de Oliveira R.R."/>
            <person name="Labutti K."/>
            <person name="Lipzen A."/>
            <person name="Lail K."/>
            <person name="Bauer D."/>
            <person name="Ohm R.A."/>
            <person name="Barry K.W."/>
            <person name="Spatafora J."/>
            <person name="Grigoriev I.V."/>
            <person name="Martin F.M."/>
            <person name="Pujade-Renaud V."/>
        </authorList>
    </citation>
    <scope>NUCLEOTIDE SEQUENCE [LARGE SCALE GENOMIC DNA]</scope>
    <source>
        <strain evidence="1 2">Philippines</strain>
    </source>
</reference>
<dbReference type="AlphaFoldDB" id="A0A2T2NTP6"/>
<proteinExistence type="predicted"/>
<gene>
    <name evidence="1" type="ORF">BS50DRAFT_324018</name>
</gene>
<accession>A0A2T2NTP6</accession>
<keyword evidence="2" id="KW-1185">Reference proteome</keyword>
<sequence>MRFSHHLLQLCFPGPSLPFSHPCQNLFFHTPQHGAMGLASNPFLVKISGLEAARRIEDRMTTRRVTIPLFKPPSIHPGLVST</sequence>
<evidence type="ECO:0000313" key="1">
    <source>
        <dbReference type="EMBL" id="PSN68770.1"/>
    </source>
</evidence>